<evidence type="ECO:0000313" key="5">
    <source>
        <dbReference type="Proteomes" id="UP000044625"/>
    </source>
</evidence>
<evidence type="ECO:0000313" key="2">
    <source>
        <dbReference type="EMBL" id="CNI73380.1"/>
    </source>
</evidence>
<feature type="transmembrane region" description="Helical" evidence="1">
    <location>
        <begin position="6"/>
        <end position="24"/>
    </location>
</feature>
<organism evidence="2 6">
    <name type="scientific">Yersinia pekkanenii</name>
    <dbReference type="NCBI Taxonomy" id="1288385"/>
    <lineage>
        <taxon>Bacteria</taxon>
        <taxon>Pseudomonadati</taxon>
        <taxon>Pseudomonadota</taxon>
        <taxon>Gammaproteobacteria</taxon>
        <taxon>Enterobacterales</taxon>
        <taxon>Yersiniaceae</taxon>
        <taxon>Yersinia</taxon>
    </lineage>
</organism>
<dbReference type="STRING" id="1288385.ERS137968_04764"/>
<evidence type="ECO:0000313" key="3">
    <source>
        <dbReference type="EMBL" id="CRY69612.1"/>
    </source>
</evidence>
<reference evidence="6" key="2">
    <citation type="submission" date="2015-03" db="EMBL/GenBank/DDBJ databases">
        <authorList>
            <consortium name="Pathogen Informatics"/>
        </authorList>
    </citation>
    <scope>NUCLEOTIDE SEQUENCE [LARGE SCALE GENOMIC DNA]</scope>
    <source>
        <strain evidence="6">A125KOH2</strain>
    </source>
</reference>
<dbReference type="AlphaFoldDB" id="A0A0T9RNE5"/>
<protein>
    <submittedName>
        <fullName evidence="2">Uncharacterized protein</fullName>
    </submittedName>
</protein>
<reference evidence="3 5" key="1">
    <citation type="submission" date="2015-03" db="EMBL/GenBank/DDBJ databases">
        <authorList>
            <consortium name="Pathogen Informatics"/>
            <person name="Murphy D."/>
        </authorList>
    </citation>
    <scope>NUCLEOTIDE SEQUENCE [LARGE SCALE GENOMIC DNA]</scope>
    <source>
        <strain evidence="5">type strain: CIP110230</strain>
        <strain evidence="3">Type strain: CIP110230</strain>
    </source>
</reference>
<evidence type="ECO:0000313" key="4">
    <source>
        <dbReference type="EMBL" id="CRY69621.1"/>
    </source>
</evidence>
<dbReference type="RefSeq" id="WP_235801431.1">
    <property type="nucleotide sequence ID" value="NZ_CAWMMU010000074.1"/>
</dbReference>
<name>A0A0T9RNE5_9GAMM</name>
<keyword evidence="5" id="KW-1185">Reference proteome</keyword>
<evidence type="ECO:0000313" key="6">
    <source>
        <dbReference type="Proteomes" id="UP000045840"/>
    </source>
</evidence>
<evidence type="ECO:0000256" key="1">
    <source>
        <dbReference type="SAM" id="Phobius"/>
    </source>
</evidence>
<dbReference type="EMBL" id="CWJL01000075">
    <property type="protein sequence ID" value="CRY69621.1"/>
    <property type="molecule type" value="Genomic_DNA"/>
</dbReference>
<dbReference type="EMBL" id="CQAZ01000122">
    <property type="protein sequence ID" value="CNI73380.1"/>
    <property type="molecule type" value="Genomic_DNA"/>
</dbReference>
<dbReference type="Proteomes" id="UP000045840">
    <property type="component" value="Unassembled WGS sequence"/>
</dbReference>
<dbReference type="EMBL" id="CWJL01000074">
    <property type="protein sequence ID" value="CRY69612.1"/>
    <property type="molecule type" value="Genomic_DNA"/>
</dbReference>
<keyword evidence="1" id="KW-0472">Membrane</keyword>
<keyword evidence="1" id="KW-0812">Transmembrane</keyword>
<keyword evidence="1" id="KW-1133">Transmembrane helix</keyword>
<reference evidence="2" key="3">
    <citation type="submission" date="2015-03" db="EMBL/GenBank/DDBJ databases">
        <authorList>
            <person name="Murphy D."/>
        </authorList>
    </citation>
    <scope>NUCLEOTIDE SEQUENCE [LARGE SCALE GENOMIC DNA]</scope>
    <source>
        <strain evidence="2">A125KOH2</strain>
    </source>
</reference>
<accession>A0A0T9RNE5</accession>
<gene>
    <name evidence="2" type="ORF">ERS008529_04777</name>
    <name evidence="3" type="ORF">ERS137968_04764</name>
    <name evidence="4" type="ORF">ERS137968_04773</name>
</gene>
<proteinExistence type="predicted"/>
<sequence length="82" mass="9481">MIFDLAMAFQIILGLVSTLFGLWINELKKDITALEKSVENIKTDYQRREDAKTNFDLMMTTLRDVRSAIDRIDGKLDKKADK</sequence>
<dbReference type="Proteomes" id="UP000044625">
    <property type="component" value="Unassembled WGS sequence"/>
</dbReference>